<evidence type="ECO:0000313" key="1">
    <source>
        <dbReference type="EMBL" id="AMY08689.1"/>
    </source>
</evidence>
<proteinExistence type="predicted"/>
<reference evidence="2" key="2">
    <citation type="submission" date="2016-04" db="EMBL/GenBank/DDBJ databases">
        <title>First Complete Genome Sequence of a Subdivision 6 Acidobacterium.</title>
        <authorList>
            <person name="Huang S."/>
            <person name="Vieira S."/>
            <person name="Bunk B."/>
            <person name="Riedel T."/>
            <person name="Sproeer C."/>
            <person name="Overmann J."/>
        </authorList>
    </citation>
    <scope>NUCLEOTIDE SEQUENCE [LARGE SCALE GENOMIC DNA]</scope>
    <source>
        <strain evidence="2">DSM 100886 HEG_-6_39</strain>
    </source>
</reference>
<reference evidence="1 2" key="1">
    <citation type="journal article" date="2016" name="Genome Announc.">
        <title>First Complete Genome Sequence of a Subdivision 6 Acidobacterium Strain.</title>
        <authorList>
            <person name="Huang S."/>
            <person name="Vieira S."/>
            <person name="Bunk B."/>
            <person name="Riedel T."/>
            <person name="Sproer C."/>
            <person name="Overmann J."/>
        </authorList>
    </citation>
    <scope>NUCLEOTIDE SEQUENCE [LARGE SCALE GENOMIC DNA]</scope>
    <source>
        <strain evidence="2">DSM 100886 HEG_-6_39</strain>
    </source>
</reference>
<dbReference type="EMBL" id="CP015136">
    <property type="protein sequence ID" value="AMY08689.1"/>
    <property type="molecule type" value="Genomic_DNA"/>
</dbReference>
<evidence type="ECO:0000313" key="2">
    <source>
        <dbReference type="Proteomes" id="UP000076079"/>
    </source>
</evidence>
<dbReference type="AlphaFoldDB" id="A0A143PLN8"/>
<sequence length="61" mass="6700">MSLAAFVADDILEQRKAGRVPDRFAHAIIVVIPIVFRTQSAHALRERAPGADAQLCVWEAT</sequence>
<dbReference type="KEGG" id="abac:LuPra_01893"/>
<name>A0A143PLN8_LUTPR</name>
<keyword evidence="2" id="KW-1185">Reference proteome</keyword>
<dbReference type="STRING" id="1855912.LuPra_01893"/>
<organism evidence="1 2">
    <name type="scientific">Luteitalea pratensis</name>
    <dbReference type="NCBI Taxonomy" id="1855912"/>
    <lineage>
        <taxon>Bacteria</taxon>
        <taxon>Pseudomonadati</taxon>
        <taxon>Acidobacteriota</taxon>
        <taxon>Vicinamibacteria</taxon>
        <taxon>Vicinamibacterales</taxon>
        <taxon>Vicinamibacteraceae</taxon>
        <taxon>Luteitalea</taxon>
    </lineage>
</organism>
<accession>A0A143PLN8</accession>
<dbReference type="Proteomes" id="UP000076079">
    <property type="component" value="Chromosome"/>
</dbReference>
<protein>
    <submittedName>
        <fullName evidence="1">Uncharacterized protein</fullName>
    </submittedName>
</protein>
<gene>
    <name evidence="1" type="ORF">LuPra_01893</name>
</gene>